<dbReference type="EC" id="1.1.1.44" evidence="5 12"/>
<comment type="pathway">
    <text evidence="2 12 15">Carbohydrate degradation; pentose phosphate pathway; D-ribulose 5-phosphate from D-glucose 6-phosphate (oxidative stage): step 3/3.</text>
</comment>
<dbReference type="InterPro" id="IPR013328">
    <property type="entry name" value="6PGD_dom2"/>
</dbReference>
<dbReference type="RefSeq" id="WP_073065610.1">
    <property type="nucleotide sequence ID" value="NZ_FQUS01000015.1"/>
</dbReference>
<evidence type="ECO:0000256" key="3">
    <source>
        <dbReference type="ARBA" id="ARBA00008419"/>
    </source>
</evidence>
<dbReference type="InterPro" id="IPR006184">
    <property type="entry name" value="6PGdom_BS"/>
</dbReference>
<dbReference type="Gene3D" id="1.10.1040.10">
    <property type="entry name" value="N-(1-d-carboxylethyl)-l-norvaline Dehydrogenase, domain 2"/>
    <property type="match status" value="1"/>
</dbReference>
<feature type="active site" description="Proton acceptor" evidence="13">
    <location>
        <position position="188"/>
    </location>
</feature>
<dbReference type="SUPFAM" id="SSF51735">
    <property type="entry name" value="NAD(P)-binding Rossmann-fold domains"/>
    <property type="match status" value="1"/>
</dbReference>
<keyword evidence="7 12" id="KW-0521">NADP</keyword>
<dbReference type="InterPro" id="IPR008927">
    <property type="entry name" value="6-PGluconate_DH-like_C_sf"/>
</dbReference>
<proteinExistence type="inferred from homology"/>
<dbReference type="AlphaFoldDB" id="A0A1M5FLT8"/>
<dbReference type="Pfam" id="PF00393">
    <property type="entry name" value="6PGD"/>
    <property type="match status" value="1"/>
</dbReference>
<evidence type="ECO:0000256" key="13">
    <source>
        <dbReference type="PIRSR" id="PIRSR000109-1"/>
    </source>
</evidence>
<evidence type="ECO:0000256" key="1">
    <source>
        <dbReference type="ARBA" id="ARBA00002526"/>
    </source>
</evidence>
<dbReference type="GO" id="GO:0050661">
    <property type="term" value="F:NADP binding"/>
    <property type="evidence" value="ECO:0007669"/>
    <property type="project" value="InterPro"/>
</dbReference>
<feature type="binding site" description="in other chain" evidence="14">
    <location>
        <begin position="191"/>
        <end position="192"/>
    </location>
    <ligand>
        <name>substrate</name>
        <note>ligand shared between dimeric partners</note>
    </ligand>
</feature>
<dbReference type="FunFam" id="3.40.50.720:FF:000007">
    <property type="entry name" value="6-phosphogluconate dehydrogenase, decarboxylating"/>
    <property type="match status" value="1"/>
</dbReference>
<evidence type="ECO:0000313" key="17">
    <source>
        <dbReference type="EMBL" id="SHF92463.1"/>
    </source>
</evidence>
<dbReference type="STRING" id="1194090.SAMN05443144_11571"/>
<dbReference type="PROSITE" id="PS00461">
    <property type="entry name" value="6PGD"/>
    <property type="match status" value="1"/>
</dbReference>
<dbReference type="FunFam" id="1.20.5.320:FF:000001">
    <property type="entry name" value="6-phosphogluconate dehydrogenase, decarboxylating"/>
    <property type="match status" value="1"/>
</dbReference>
<dbReference type="Pfam" id="PF03446">
    <property type="entry name" value="NAD_binding_2"/>
    <property type="match status" value="1"/>
</dbReference>
<dbReference type="InterPro" id="IPR006113">
    <property type="entry name" value="6PGDH_Gnd/GntZ"/>
</dbReference>
<keyword evidence="10 12" id="KW-0570">Pentose shunt</keyword>
<evidence type="ECO:0000256" key="9">
    <source>
        <dbReference type="ARBA" id="ARBA00023064"/>
    </source>
</evidence>
<feature type="binding site" description="in other chain" evidence="14">
    <location>
        <begin position="133"/>
        <end position="135"/>
    </location>
    <ligand>
        <name>substrate</name>
        <note>ligand shared between dimeric partners</note>
    </ligand>
</feature>
<dbReference type="PRINTS" id="PR00076">
    <property type="entry name" value="6PGDHDRGNASE"/>
</dbReference>
<evidence type="ECO:0000256" key="2">
    <source>
        <dbReference type="ARBA" id="ARBA00004874"/>
    </source>
</evidence>
<dbReference type="GO" id="GO:0019521">
    <property type="term" value="P:D-gluconate metabolic process"/>
    <property type="evidence" value="ECO:0007669"/>
    <property type="project" value="UniProtKB-KW"/>
</dbReference>
<protein>
    <recommendedName>
        <fullName evidence="6 12">6-phosphogluconate dehydrogenase, decarboxylating</fullName>
        <ecNumber evidence="5 12">1.1.1.44</ecNumber>
    </recommendedName>
</protein>
<evidence type="ECO:0000256" key="10">
    <source>
        <dbReference type="ARBA" id="ARBA00023126"/>
    </source>
</evidence>
<feature type="binding site" description="in other chain" evidence="14">
    <location>
        <position position="292"/>
    </location>
    <ligand>
        <name>substrate</name>
        <note>ligand shared between dimeric partners</note>
    </ligand>
</feature>
<sequence>MKKADIGIYGLGVMGRNLALNFNDHDFGVSAYNPNLPGEEDLAAAFASDEAAGTPIRTFDEVDSFVASLERPRKILLMVKAGRPVDTVIDQLIPLLDKKDILIDGGNTHYSDTNRRLEMLSQRDIRYIGMGVSGGEEGARHGPSLMPGGDAEAWPVVQPFLESIAALSPDGGSCCAWMGPESGGHFVKMVHNGIEYAIMQLIAECYQLMRDGLHMENQAIADTFDSWDSGLLNSYLLEITTRIFNAEEENGNLILDHILDRAGQKGTGRWTALAALELGIPLPLITESVFARSISSFKDLRRQASEAFRSATDEKREAIDTTRLRQALLGGQLVAFAEGFWLLKAANEEFGWNIPFGKVAHTWSGGCIIRSALLQPIATSYRENPGLPHLLLAPAFRKILDTAQEGWRSAARFGVETGIPVPATAAALSHYDSLRTKRLPANLIQAQRDYFGAHQYERLDRPGGTFFHTDWQEKGRE</sequence>
<organism evidence="17 18">
    <name type="scientific">Fodinibius roseus</name>
    <dbReference type="NCBI Taxonomy" id="1194090"/>
    <lineage>
        <taxon>Bacteria</taxon>
        <taxon>Pseudomonadati</taxon>
        <taxon>Balneolota</taxon>
        <taxon>Balneolia</taxon>
        <taxon>Balneolales</taxon>
        <taxon>Balneolaceae</taxon>
        <taxon>Fodinibius</taxon>
    </lineage>
</organism>
<evidence type="ECO:0000256" key="15">
    <source>
        <dbReference type="RuleBase" id="RU000485"/>
    </source>
</evidence>
<dbReference type="NCBIfam" id="TIGR00873">
    <property type="entry name" value="gnd"/>
    <property type="match status" value="1"/>
</dbReference>
<reference evidence="17 18" key="1">
    <citation type="submission" date="2016-11" db="EMBL/GenBank/DDBJ databases">
        <authorList>
            <person name="Jaros S."/>
            <person name="Januszkiewicz K."/>
            <person name="Wedrychowicz H."/>
        </authorList>
    </citation>
    <scope>NUCLEOTIDE SEQUENCE [LARGE SCALE GENOMIC DNA]</scope>
    <source>
        <strain evidence="17 18">DSM 21986</strain>
    </source>
</reference>
<feature type="binding site" description="in other chain" evidence="14">
    <location>
        <position position="107"/>
    </location>
    <ligand>
        <name>substrate</name>
        <note>ligand shared between dimeric partners</note>
    </ligand>
</feature>
<dbReference type="InterPro" id="IPR006114">
    <property type="entry name" value="6PGDH_C"/>
</dbReference>
<evidence type="ECO:0000256" key="12">
    <source>
        <dbReference type="PIRNR" id="PIRNR000109"/>
    </source>
</evidence>
<evidence type="ECO:0000256" key="5">
    <source>
        <dbReference type="ARBA" id="ARBA00013011"/>
    </source>
</evidence>
<dbReference type="InterPro" id="IPR006183">
    <property type="entry name" value="Pgluconate_DH"/>
</dbReference>
<name>A0A1M5FLT8_9BACT</name>
<dbReference type="FunFam" id="1.10.1040.10:FF:000032">
    <property type="entry name" value="6-phosphogluconate dehydrogenase, decarboxylating"/>
    <property type="match status" value="1"/>
</dbReference>
<evidence type="ECO:0000313" key="18">
    <source>
        <dbReference type="Proteomes" id="UP000184041"/>
    </source>
</evidence>
<feature type="binding site" evidence="14">
    <location>
        <position position="448"/>
    </location>
    <ligand>
        <name>substrate</name>
        <note>ligand shared between dimeric partners</note>
    </ligand>
</feature>
<dbReference type="GO" id="GO:0006098">
    <property type="term" value="P:pentose-phosphate shunt"/>
    <property type="evidence" value="ECO:0007669"/>
    <property type="project" value="UniProtKB-UniPathway"/>
</dbReference>
<gene>
    <name evidence="17" type="ORF">SAMN05443144_11571</name>
</gene>
<dbReference type="UniPathway" id="UPA00115">
    <property type="reaction ID" value="UER00410"/>
</dbReference>
<keyword evidence="18" id="KW-1185">Reference proteome</keyword>
<feature type="domain" description="6-phosphogluconate dehydrogenase C-terminal" evidence="16">
    <location>
        <begin position="184"/>
        <end position="472"/>
    </location>
</feature>
<dbReference type="Proteomes" id="UP000184041">
    <property type="component" value="Unassembled WGS sequence"/>
</dbReference>
<dbReference type="PANTHER" id="PTHR11811">
    <property type="entry name" value="6-PHOSPHOGLUCONATE DEHYDROGENASE"/>
    <property type="match status" value="1"/>
</dbReference>
<comment type="catalytic activity">
    <reaction evidence="11 12 15">
        <text>6-phospho-D-gluconate + NADP(+) = D-ribulose 5-phosphate + CO2 + NADPH</text>
        <dbReference type="Rhea" id="RHEA:10116"/>
        <dbReference type="ChEBI" id="CHEBI:16526"/>
        <dbReference type="ChEBI" id="CHEBI:57783"/>
        <dbReference type="ChEBI" id="CHEBI:58121"/>
        <dbReference type="ChEBI" id="CHEBI:58349"/>
        <dbReference type="ChEBI" id="CHEBI:58759"/>
        <dbReference type="EC" id="1.1.1.44"/>
    </reaction>
</comment>
<feature type="binding site" description="in other chain" evidence="14">
    <location>
        <position position="196"/>
    </location>
    <ligand>
        <name>substrate</name>
        <note>ligand shared between dimeric partners</note>
    </ligand>
</feature>
<evidence type="ECO:0000256" key="7">
    <source>
        <dbReference type="ARBA" id="ARBA00022857"/>
    </source>
</evidence>
<dbReference type="SMART" id="SM01350">
    <property type="entry name" value="6PGD"/>
    <property type="match status" value="1"/>
</dbReference>
<dbReference type="NCBIfam" id="NF006765">
    <property type="entry name" value="PRK09287.1"/>
    <property type="match status" value="1"/>
</dbReference>
<comment type="function">
    <text evidence="1 12">Catalyzes the oxidative decarboxylation of 6-phosphogluconate to ribulose 5-phosphate and CO(2), with concomitant reduction of NADP to NADPH.</text>
</comment>
<dbReference type="SUPFAM" id="SSF48179">
    <property type="entry name" value="6-phosphogluconate dehydrogenase C-terminal domain-like"/>
    <property type="match status" value="1"/>
</dbReference>
<dbReference type="PIRSF" id="PIRSF000109">
    <property type="entry name" value="6PGD"/>
    <property type="match status" value="1"/>
</dbReference>
<dbReference type="EMBL" id="FQUS01000015">
    <property type="protein sequence ID" value="SHF92463.1"/>
    <property type="molecule type" value="Genomic_DNA"/>
</dbReference>
<dbReference type="Gene3D" id="3.40.50.720">
    <property type="entry name" value="NAD(P)-binding Rossmann-like Domain"/>
    <property type="match status" value="1"/>
</dbReference>
<evidence type="ECO:0000256" key="6">
    <source>
        <dbReference type="ARBA" id="ARBA00018193"/>
    </source>
</evidence>
<keyword evidence="8 12" id="KW-0560">Oxidoreductase</keyword>
<dbReference type="Gene3D" id="1.20.5.320">
    <property type="entry name" value="6-Phosphogluconate Dehydrogenase, domain 3"/>
    <property type="match status" value="1"/>
</dbReference>
<comment type="subunit">
    <text evidence="4 12">Homodimer.</text>
</comment>
<evidence type="ECO:0000259" key="16">
    <source>
        <dbReference type="SMART" id="SM01350"/>
    </source>
</evidence>
<dbReference type="GO" id="GO:0004616">
    <property type="term" value="F:phosphogluconate dehydrogenase (decarboxylating) activity"/>
    <property type="evidence" value="ECO:0007669"/>
    <property type="project" value="UniProtKB-EC"/>
</dbReference>
<evidence type="ECO:0000256" key="8">
    <source>
        <dbReference type="ARBA" id="ARBA00023002"/>
    </source>
</evidence>
<dbReference type="InterPro" id="IPR036291">
    <property type="entry name" value="NAD(P)-bd_dom_sf"/>
</dbReference>
<evidence type="ECO:0000256" key="11">
    <source>
        <dbReference type="ARBA" id="ARBA00048640"/>
    </source>
</evidence>
<dbReference type="InterPro" id="IPR006115">
    <property type="entry name" value="6PGDH_NADP-bd"/>
</dbReference>
<comment type="similarity">
    <text evidence="3 12 15">Belongs to the 6-phosphogluconate dehydrogenase family.</text>
</comment>
<evidence type="ECO:0000256" key="4">
    <source>
        <dbReference type="ARBA" id="ARBA00011738"/>
    </source>
</evidence>
<feature type="binding site" evidence="14">
    <location>
        <position position="454"/>
    </location>
    <ligand>
        <name>substrate</name>
        <note>ligand shared between dimeric partners</note>
    </ligand>
</feature>
<accession>A0A1M5FLT8</accession>
<feature type="binding site" description="in other chain" evidence="14">
    <location>
        <position position="265"/>
    </location>
    <ligand>
        <name>substrate</name>
        <note>ligand shared between dimeric partners</note>
    </ligand>
</feature>
<evidence type="ECO:0000256" key="14">
    <source>
        <dbReference type="PIRSR" id="PIRSR000109-2"/>
    </source>
</evidence>
<feature type="active site" description="Proton donor" evidence="13">
    <location>
        <position position="195"/>
    </location>
</feature>
<keyword evidence="9 15" id="KW-0311">Gluconate utilization</keyword>
<dbReference type="OrthoDB" id="9804542at2"/>